<sequence length="507" mass="55270">MGRAFVYVIVGGGVAAGYAAHEFVKRGVSHGELCIISEETVISLSLSIYIYICVCVCVYICNVSVVVPVAPYERPALSKGYLLPEAPARLPSFHCCVGSNEERLAPKWYNEHGIELILGTRVKSADVRRKTLLTATGETISYKYLIVATGARALRLEEFGVNGSDAANVCYLRDLADADRLVNVMQSCSGGNAVVIGGGYIGMECAASLVINKLNVTMVFPEAHCMARLFTPKIASYYEEFYQSKGVKFTKGTVLTSFDFSPDGKVTGVNLRDGSKLPADMVIIGIGIRPNTSLFEGQLTIEKGGIKVNSKMQSSNSSVYAIGDVAAFPVKIVGETRRLEHVDSARKAARHAVAAIMEPEKTGEFDYLPFFYSRVFTLSWQFYGDNAGEVCHFGDFSGNSSFGAYWINKGHLVGSFLEGGTKEQYEAIAQATRVKPKVEDLAELERQGLEFALSVSQKPPSSQPIDVASSDMVMQKPLYAWHAATGVIVAASIAAFAYWYGTRRRRW</sequence>
<keyword evidence="9" id="KW-0812">Transmembrane</keyword>
<evidence type="ECO:0000256" key="8">
    <source>
        <dbReference type="ARBA" id="ARBA00038920"/>
    </source>
</evidence>
<dbReference type="SUPFAM" id="SSF55424">
    <property type="entry name" value="FAD/NAD-linked reductases, dimerisation (C-terminal) domain"/>
    <property type="match status" value="1"/>
</dbReference>
<dbReference type="InterPro" id="IPR048618">
    <property type="entry name" value="MDHAR3-like_C"/>
</dbReference>
<keyword evidence="13" id="KW-1185">Reference proteome</keyword>
<dbReference type="PRINTS" id="PR00368">
    <property type="entry name" value="FADPNR"/>
</dbReference>
<proteinExistence type="inferred from homology"/>
<protein>
    <recommendedName>
        <fullName evidence="8">monodehydroascorbate reductase (NADH)</fullName>
        <ecNumber evidence="8">1.6.5.4</ecNumber>
    </recommendedName>
</protein>
<evidence type="ECO:0000256" key="2">
    <source>
        <dbReference type="ARBA" id="ARBA00006442"/>
    </source>
</evidence>
<dbReference type="InterPro" id="IPR050446">
    <property type="entry name" value="FAD-oxidoreductase/Apoptosis"/>
</dbReference>
<dbReference type="EMBL" id="WHWC01000004">
    <property type="protein sequence ID" value="KAG8384837.1"/>
    <property type="molecule type" value="Genomic_DNA"/>
</dbReference>
<dbReference type="InterPro" id="IPR036188">
    <property type="entry name" value="FAD/NAD-bd_sf"/>
</dbReference>
<name>A0AAV6XVS2_9LAMI</name>
<dbReference type="SUPFAM" id="SSF51905">
    <property type="entry name" value="FAD/NAD(P)-binding domain"/>
    <property type="match status" value="1"/>
</dbReference>
<gene>
    <name evidence="12" type="ORF">BUALT_Bualt04G0159900</name>
</gene>
<reference evidence="12" key="1">
    <citation type="submission" date="2019-10" db="EMBL/GenBank/DDBJ databases">
        <authorList>
            <person name="Zhang R."/>
            <person name="Pan Y."/>
            <person name="Wang J."/>
            <person name="Ma R."/>
            <person name="Yu S."/>
        </authorList>
    </citation>
    <scope>NUCLEOTIDE SEQUENCE</scope>
    <source>
        <strain evidence="12">LA-IB0</strain>
        <tissue evidence="12">Leaf</tissue>
    </source>
</reference>
<keyword evidence="6" id="KW-0520">NAD</keyword>
<keyword evidence="9" id="KW-0472">Membrane</keyword>
<dbReference type="InterPro" id="IPR016156">
    <property type="entry name" value="FAD/NAD-linked_Rdtase_dimer_sf"/>
</dbReference>
<dbReference type="AlphaFoldDB" id="A0AAV6XVS2"/>
<evidence type="ECO:0000256" key="3">
    <source>
        <dbReference type="ARBA" id="ARBA00022630"/>
    </source>
</evidence>
<keyword evidence="7" id="KW-0676">Redox-active center</keyword>
<dbReference type="PANTHER" id="PTHR43557">
    <property type="entry name" value="APOPTOSIS-INDUCING FACTOR 1"/>
    <property type="match status" value="1"/>
</dbReference>
<dbReference type="Pfam" id="PF21791">
    <property type="entry name" value="MDHAR3-like_C"/>
    <property type="match status" value="1"/>
</dbReference>
<feature type="domain" description="FAD/NAD(P)-binding" evidence="10">
    <location>
        <begin position="7"/>
        <end position="348"/>
    </location>
</feature>
<dbReference type="GO" id="GO:0016656">
    <property type="term" value="F:monodehydroascorbate reductase (NADH) activity"/>
    <property type="evidence" value="ECO:0007669"/>
    <property type="project" value="UniProtKB-EC"/>
</dbReference>
<evidence type="ECO:0000256" key="9">
    <source>
        <dbReference type="SAM" id="Phobius"/>
    </source>
</evidence>
<dbReference type="Proteomes" id="UP000826271">
    <property type="component" value="Unassembled WGS sequence"/>
</dbReference>
<evidence type="ECO:0000256" key="7">
    <source>
        <dbReference type="ARBA" id="ARBA00023284"/>
    </source>
</evidence>
<feature type="transmembrane region" description="Helical" evidence="9">
    <location>
        <begin position="478"/>
        <end position="500"/>
    </location>
</feature>
<keyword evidence="4" id="KW-0274">FAD</keyword>
<keyword evidence="5" id="KW-0560">Oxidoreductase</keyword>
<keyword evidence="3" id="KW-0285">Flavoprotein</keyword>
<dbReference type="PRINTS" id="PR00411">
    <property type="entry name" value="PNDRDTASEI"/>
</dbReference>
<accession>A0AAV6XVS2</accession>
<dbReference type="InterPro" id="IPR023753">
    <property type="entry name" value="FAD/NAD-binding_dom"/>
</dbReference>
<dbReference type="Gene3D" id="3.50.50.60">
    <property type="entry name" value="FAD/NAD(P)-binding domain"/>
    <property type="match status" value="2"/>
</dbReference>
<dbReference type="PANTHER" id="PTHR43557:SF2">
    <property type="entry name" value="RIESKE DOMAIN-CONTAINING PROTEIN-RELATED"/>
    <property type="match status" value="1"/>
</dbReference>
<dbReference type="EC" id="1.6.5.4" evidence="8"/>
<evidence type="ECO:0000256" key="5">
    <source>
        <dbReference type="ARBA" id="ARBA00023002"/>
    </source>
</evidence>
<evidence type="ECO:0000256" key="6">
    <source>
        <dbReference type="ARBA" id="ARBA00023027"/>
    </source>
</evidence>
<organism evidence="12 13">
    <name type="scientific">Buddleja alternifolia</name>
    <dbReference type="NCBI Taxonomy" id="168488"/>
    <lineage>
        <taxon>Eukaryota</taxon>
        <taxon>Viridiplantae</taxon>
        <taxon>Streptophyta</taxon>
        <taxon>Embryophyta</taxon>
        <taxon>Tracheophyta</taxon>
        <taxon>Spermatophyta</taxon>
        <taxon>Magnoliopsida</taxon>
        <taxon>eudicotyledons</taxon>
        <taxon>Gunneridae</taxon>
        <taxon>Pentapetalae</taxon>
        <taxon>asterids</taxon>
        <taxon>lamiids</taxon>
        <taxon>Lamiales</taxon>
        <taxon>Scrophulariaceae</taxon>
        <taxon>Buddlejeae</taxon>
        <taxon>Buddleja</taxon>
    </lineage>
</organism>
<comment type="cofactor">
    <cofactor evidence="1">
        <name>FAD</name>
        <dbReference type="ChEBI" id="CHEBI:57692"/>
    </cofactor>
</comment>
<keyword evidence="9" id="KW-1133">Transmembrane helix</keyword>
<dbReference type="GO" id="GO:0005737">
    <property type="term" value="C:cytoplasm"/>
    <property type="evidence" value="ECO:0007669"/>
    <property type="project" value="TreeGrafter"/>
</dbReference>
<dbReference type="Gene3D" id="3.30.390.30">
    <property type="match status" value="1"/>
</dbReference>
<evidence type="ECO:0000259" key="11">
    <source>
        <dbReference type="Pfam" id="PF21791"/>
    </source>
</evidence>
<evidence type="ECO:0000259" key="10">
    <source>
        <dbReference type="Pfam" id="PF07992"/>
    </source>
</evidence>
<comment type="similarity">
    <text evidence="2">Belongs to the FAD-dependent oxidoreductase family.</text>
</comment>
<evidence type="ECO:0000313" key="13">
    <source>
        <dbReference type="Proteomes" id="UP000826271"/>
    </source>
</evidence>
<comment type="caution">
    <text evidence="12">The sequence shown here is derived from an EMBL/GenBank/DDBJ whole genome shotgun (WGS) entry which is preliminary data.</text>
</comment>
<dbReference type="Pfam" id="PF07992">
    <property type="entry name" value="Pyr_redox_2"/>
    <property type="match status" value="1"/>
</dbReference>
<evidence type="ECO:0000256" key="1">
    <source>
        <dbReference type="ARBA" id="ARBA00001974"/>
    </source>
</evidence>
<feature type="transmembrane region" description="Helical" evidence="9">
    <location>
        <begin position="48"/>
        <end position="70"/>
    </location>
</feature>
<feature type="domain" description="Monodehydroascorbate reductase 3-like C-terminal" evidence="11">
    <location>
        <begin position="368"/>
        <end position="452"/>
    </location>
</feature>
<evidence type="ECO:0000256" key="4">
    <source>
        <dbReference type="ARBA" id="ARBA00022827"/>
    </source>
</evidence>
<evidence type="ECO:0000313" key="12">
    <source>
        <dbReference type="EMBL" id="KAG8384837.1"/>
    </source>
</evidence>